<dbReference type="PROSITE" id="PS00107">
    <property type="entry name" value="PROTEIN_KINASE_ATP"/>
    <property type="match status" value="1"/>
</dbReference>
<evidence type="ECO:0000256" key="4">
    <source>
        <dbReference type="PROSITE-ProRule" id="PRU10141"/>
    </source>
</evidence>
<dbReference type="SUPFAM" id="SSF56112">
    <property type="entry name" value="Protein kinase-like (PK-like)"/>
    <property type="match status" value="1"/>
</dbReference>
<accession>A0AAV6KEN1</accession>
<evidence type="ECO:0000256" key="3">
    <source>
        <dbReference type="ARBA" id="ARBA00022840"/>
    </source>
</evidence>
<dbReference type="EMBL" id="JACTNZ010000005">
    <property type="protein sequence ID" value="KAG5550647.1"/>
    <property type="molecule type" value="Genomic_DNA"/>
</dbReference>
<dbReference type="PANTHER" id="PTHR27007">
    <property type="match status" value="1"/>
</dbReference>
<comment type="caution">
    <text evidence="6">The sequence shown here is derived from an EMBL/GenBank/DDBJ whole genome shotgun (WGS) entry which is preliminary data.</text>
</comment>
<dbReference type="FunFam" id="3.30.200.20:FF:000178">
    <property type="entry name" value="serine/threonine-protein kinase PBS1-like"/>
    <property type="match status" value="1"/>
</dbReference>
<dbReference type="Gene3D" id="1.10.10.2660">
    <property type="entry name" value="Ubiquitin-activating enzyme E1, SCCH domain"/>
    <property type="match status" value="1"/>
</dbReference>
<sequence length="220" mass="24589">MAYRRRLNFKSLEEWELDCPHRFKYKDLHVATKGFKESELLGTGGFGAVYKGALPTTGEEIAVKKIMSNNSVQGMREFAAEIECLGRLRHKNLVNLQGWCKRKNDLLLDDDTNYHMDLIAGLANMRAGNYSIPEVDKLMAKFIAGRIIPAIATSTAMATGLVCLELYKVLIGDHRIEDYRNTFANLALPLFSIAEPAGSSQGDQAPRHELDCVGHVDCER</sequence>
<dbReference type="Gene3D" id="3.40.50.720">
    <property type="entry name" value="NAD(P)-binding Rossmann-like Domain"/>
    <property type="match status" value="1"/>
</dbReference>
<dbReference type="InterPro" id="IPR050528">
    <property type="entry name" value="L-type_Lectin-RKs"/>
</dbReference>
<dbReference type="SUPFAM" id="SSF69572">
    <property type="entry name" value="Activating enzymes of the ubiquitin-like proteins"/>
    <property type="match status" value="1"/>
</dbReference>
<protein>
    <recommendedName>
        <fullName evidence="5">Protein kinase domain-containing protein</fullName>
    </recommendedName>
</protein>
<dbReference type="SMART" id="SM00219">
    <property type="entry name" value="TyrKc"/>
    <property type="match status" value="1"/>
</dbReference>
<organism evidence="6 7">
    <name type="scientific">Rhododendron griersonianum</name>
    <dbReference type="NCBI Taxonomy" id="479676"/>
    <lineage>
        <taxon>Eukaryota</taxon>
        <taxon>Viridiplantae</taxon>
        <taxon>Streptophyta</taxon>
        <taxon>Embryophyta</taxon>
        <taxon>Tracheophyta</taxon>
        <taxon>Spermatophyta</taxon>
        <taxon>Magnoliopsida</taxon>
        <taxon>eudicotyledons</taxon>
        <taxon>Gunneridae</taxon>
        <taxon>Pentapetalae</taxon>
        <taxon>asterids</taxon>
        <taxon>Ericales</taxon>
        <taxon>Ericaceae</taxon>
        <taxon>Ericoideae</taxon>
        <taxon>Rhodoreae</taxon>
        <taxon>Rhododendron</taxon>
    </lineage>
</organism>
<dbReference type="Proteomes" id="UP000823749">
    <property type="component" value="Chromosome 5"/>
</dbReference>
<dbReference type="PROSITE" id="PS50011">
    <property type="entry name" value="PROTEIN_KINASE_DOM"/>
    <property type="match status" value="1"/>
</dbReference>
<dbReference type="InterPro" id="IPR042063">
    <property type="entry name" value="Ubi_acti_E1_SCCH"/>
</dbReference>
<evidence type="ECO:0000259" key="5">
    <source>
        <dbReference type="PROSITE" id="PS50011"/>
    </source>
</evidence>
<dbReference type="InterPro" id="IPR000719">
    <property type="entry name" value="Prot_kinase_dom"/>
</dbReference>
<dbReference type="InterPro" id="IPR020635">
    <property type="entry name" value="Tyr_kinase_cat_dom"/>
</dbReference>
<reference evidence="6" key="1">
    <citation type="submission" date="2020-08" db="EMBL/GenBank/DDBJ databases">
        <title>Plant Genome Project.</title>
        <authorList>
            <person name="Zhang R.-G."/>
        </authorList>
    </citation>
    <scope>NUCLEOTIDE SEQUENCE</scope>
    <source>
        <strain evidence="6">WSP0</strain>
        <tissue evidence="6">Leaf</tissue>
    </source>
</reference>
<evidence type="ECO:0000256" key="2">
    <source>
        <dbReference type="ARBA" id="ARBA00022741"/>
    </source>
</evidence>
<dbReference type="InterPro" id="IPR035985">
    <property type="entry name" value="Ubiquitin-activating_enz"/>
</dbReference>
<dbReference type="GO" id="GO:0005524">
    <property type="term" value="F:ATP binding"/>
    <property type="evidence" value="ECO:0007669"/>
    <property type="project" value="UniProtKB-UniRule"/>
</dbReference>
<evidence type="ECO:0000256" key="1">
    <source>
        <dbReference type="ARBA" id="ARBA00022679"/>
    </source>
</evidence>
<evidence type="ECO:0000313" key="7">
    <source>
        <dbReference type="Proteomes" id="UP000823749"/>
    </source>
</evidence>
<keyword evidence="3 4" id="KW-0067">ATP-binding</keyword>
<dbReference type="InterPro" id="IPR011009">
    <property type="entry name" value="Kinase-like_dom_sf"/>
</dbReference>
<dbReference type="GO" id="GO:0008641">
    <property type="term" value="F:ubiquitin-like modifier activating enzyme activity"/>
    <property type="evidence" value="ECO:0007669"/>
    <property type="project" value="InterPro"/>
</dbReference>
<keyword evidence="7" id="KW-1185">Reference proteome</keyword>
<name>A0AAV6KEN1_9ERIC</name>
<dbReference type="GO" id="GO:0004713">
    <property type="term" value="F:protein tyrosine kinase activity"/>
    <property type="evidence" value="ECO:0007669"/>
    <property type="project" value="InterPro"/>
</dbReference>
<gene>
    <name evidence="6" type="ORF">RHGRI_015558</name>
</gene>
<dbReference type="Pfam" id="PF00069">
    <property type="entry name" value="Pkinase"/>
    <property type="match status" value="1"/>
</dbReference>
<keyword evidence="2 4" id="KW-0547">Nucleotide-binding</keyword>
<keyword evidence="1" id="KW-0808">Transferase</keyword>
<dbReference type="AlphaFoldDB" id="A0AAV6KEN1"/>
<proteinExistence type="predicted"/>
<evidence type="ECO:0000313" key="6">
    <source>
        <dbReference type="EMBL" id="KAG5550647.1"/>
    </source>
</evidence>
<feature type="binding site" evidence="4">
    <location>
        <position position="65"/>
    </location>
    <ligand>
        <name>ATP</name>
        <dbReference type="ChEBI" id="CHEBI:30616"/>
    </ligand>
</feature>
<feature type="domain" description="Protein kinase" evidence="5">
    <location>
        <begin position="35"/>
        <end position="220"/>
    </location>
</feature>
<dbReference type="InterPro" id="IPR017441">
    <property type="entry name" value="Protein_kinase_ATP_BS"/>
</dbReference>